<feature type="non-terminal residue" evidence="2">
    <location>
        <position position="202"/>
    </location>
</feature>
<dbReference type="SUPFAM" id="SSF55729">
    <property type="entry name" value="Acyl-CoA N-acyltransferases (Nat)"/>
    <property type="match status" value="1"/>
</dbReference>
<dbReference type="Proteomes" id="UP001139260">
    <property type="component" value="Unassembled WGS sequence"/>
</dbReference>
<dbReference type="InterPro" id="IPR016181">
    <property type="entry name" value="Acyl_CoA_acyltransferase"/>
</dbReference>
<proteinExistence type="predicted"/>
<dbReference type="Gene3D" id="3.40.630.30">
    <property type="match status" value="1"/>
</dbReference>
<evidence type="ECO:0000313" key="2">
    <source>
        <dbReference type="EMBL" id="MCK8143410.1"/>
    </source>
</evidence>
<dbReference type="InterPro" id="IPR000182">
    <property type="entry name" value="GNAT_dom"/>
</dbReference>
<dbReference type="RefSeq" id="WP_248429406.1">
    <property type="nucleotide sequence ID" value="NZ_JALNUB010000027.1"/>
</dbReference>
<gene>
    <name evidence="2" type="ORF">MW871_16075</name>
</gene>
<dbReference type="Pfam" id="PF13302">
    <property type="entry name" value="Acetyltransf_3"/>
    <property type="match status" value="1"/>
</dbReference>
<comment type="caution">
    <text evidence="2">The sequence shown here is derived from an EMBL/GenBank/DDBJ whole genome shotgun (WGS) entry which is preliminary data.</text>
</comment>
<sequence>MNLDFTTDYILENDYVSLRPLKLSDKEKLMEYSINEPEIWKFNINGGNGKENFEKYFDTAIKNLDENKEYPFIVFDKKKNEYAGMTRFYAISNEFKRLDIGYTWYGNKFQGTGVNKNCKYLLLEFAFDKLQFTRVGFGANSKNERSINAMKSIGCKAEGILRNFSKDADGNTIDATIFSILKSEWNESVKNDLKIKSENFAS</sequence>
<dbReference type="PANTHER" id="PTHR43610:SF1">
    <property type="entry name" value="N-ACETYLTRANSFERASE DOMAIN-CONTAINING PROTEIN"/>
    <property type="match status" value="1"/>
</dbReference>
<evidence type="ECO:0000259" key="1">
    <source>
        <dbReference type="Pfam" id="PF13302"/>
    </source>
</evidence>
<protein>
    <submittedName>
        <fullName evidence="2">GNAT family N-acetyltransferase</fullName>
    </submittedName>
</protein>
<name>A0A9X2BPT0_9FLAO</name>
<accession>A0A9X2BPT0</accession>
<keyword evidence="3" id="KW-1185">Reference proteome</keyword>
<organism evidence="2 3">
    <name type="scientific">Flavobacterium pygoscelis</name>
    <dbReference type="NCBI Taxonomy" id="2893176"/>
    <lineage>
        <taxon>Bacteria</taxon>
        <taxon>Pseudomonadati</taxon>
        <taxon>Bacteroidota</taxon>
        <taxon>Flavobacteriia</taxon>
        <taxon>Flavobacteriales</taxon>
        <taxon>Flavobacteriaceae</taxon>
        <taxon>Flavobacterium</taxon>
    </lineage>
</organism>
<dbReference type="GO" id="GO:0016747">
    <property type="term" value="F:acyltransferase activity, transferring groups other than amino-acyl groups"/>
    <property type="evidence" value="ECO:0007669"/>
    <property type="project" value="InterPro"/>
</dbReference>
<dbReference type="AlphaFoldDB" id="A0A9X2BPT0"/>
<dbReference type="PANTHER" id="PTHR43610">
    <property type="entry name" value="BLL6696 PROTEIN"/>
    <property type="match status" value="1"/>
</dbReference>
<reference evidence="2" key="1">
    <citation type="submission" date="2022-04" db="EMBL/GenBank/DDBJ databases">
        <title>Flavobacterium pygoscelis sp. nov. isolated from Chinstrap chick (Pygoscelis antarcticus).</title>
        <authorList>
            <person name="Irgang R."/>
            <person name="Poblete-Morales M."/>
            <person name="Avendano-Herrera R."/>
        </authorList>
    </citation>
    <scope>NUCLEOTIDE SEQUENCE</scope>
    <source>
        <strain evidence="2">I-SCBP12n</strain>
    </source>
</reference>
<evidence type="ECO:0000313" key="3">
    <source>
        <dbReference type="Proteomes" id="UP001139260"/>
    </source>
</evidence>
<feature type="domain" description="N-acetyltransferase" evidence="1">
    <location>
        <begin position="18"/>
        <end position="156"/>
    </location>
</feature>
<dbReference type="EMBL" id="JALNUB010000027">
    <property type="protein sequence ID" value="MCK8143410.1"/>
    <property type="molecule type" value="Genomic_DNA"/>
</dbReference>